<accession>A0A6M0SA44</accession>
<dbReference type="EMBL" id="QZCE01000002">
    <property type="protein sequence ID" value="NEZ64602.1"/>
    <property type="molecule type" value="Genomic_DNA"/>
</dbReference>
<dbReference type="AlphaFoldDB" id="A0A6M0SA44"/>
<reference evidence="3 4" key="1">
    <citation type="journal article" date="2020" name="Microb. Ecol.">
        <title>Ecogenomics of the Marine Benthic Filamentous Cyanobacterium Adonisia.</title>
        <authorList>
            <person name="Walter J.M."/>
            <person name="Coutinho F.H."/>
            <person name="Leomil L."/>
            <person name="Hargreaves P.I."/>
            <person name="Campeao M.E."/>
            <person name="Vieira V.V."/>
            <person name="Silva B.S."/>
            <person name="Fistarol G.O."/>
            <person name="Salomon P.S."/>
            <person name="Sawabe T."/>
            <person name="Mino S."/>
            <person name="Hosokawa M."/>
            <person name="Miyashita H."/>
            <person name="Maruyama F."/>
            <person name="van Verk M.C."/>
            <person name="Dutilh B.E."/>
            <person name="Thompson C.C."/>
            <person name="Thompson F.L."/>
        </authorList>
    </citation>
    <scope>NUCLEOTIDE SEQUENCE [LARGE SCALE GENOMIC DNA]</scope>
    <source>
        <strain evidence="3 4">CCMR0082</strain>
    </source>
</reference>
<feature type="region of interest" description="Disordered" evidence="1">
    <location>
        <begin position="173"/>
        <end position="202"/>
    </location>
</feature>
<evidence type="ECO:0000313" key="4">
    <source>
        <dbReference type="Proteomes" id="UP000473574"/>
    </source>
</evidence>
<keyword evidence="2" id="KW-1133">Transmembrane helix</keyword>
<comment type="caution">
    <text evidence="3">The sequence shown here is derived from an EMBL/GenBank/DDBJ whole genome shotgun (WGS) entry which is preliminary data.</text>
</comment>
<evidence type="ECO:0000313" key="3">
    <source>
        <dbReference type="EMBL" id="NEZ64602.1"/>
    </source>
</evidence>
<dbReference type="Proteomes" id="UP000473574">
    <property type="component" value="Unassembled WGS sequence"/>
</dbReference>
<proteinExistence type="predicted"/>
<evidence type="ECO:0000256" key="2">
    <source>
        <dbReference type="SAM" id="Phobius"/>
    </source>
</evidence>
<sequence>MCSDNDFDEKKIRAITVTFLKGLLSAQVDKYIHLGGENGFEVSFSELKSLSDLFLKEIESQHLPEDEHSQKIGKNSQDLRDDLAYKLQQYSLPKGYELIVVATGVKSEESLARTGAWRSLSNLVKFQEWKKLSTGGAQPSNFFGAAIAIAVAAIVVVAIIFLVVLPRLLTPTPEVSPPPQEMNPSNPEEEVNPEQVDQNSSIRDLISLKKDLKPSVK</sequence>
<keyword evidence="2" id="KW-0472">Membrane</keyword>
<feature type="transmembrane region" description="Helical" evidence="2">
    <location>
        <begin position="142"/>
        <end position="165"/>
    </location>
</feature>
<keyword evidence="2" id="KW-0812">Transmembrane</keyword>
<name>A0A6M0SA44_9CYAN</name>
<organism evidence="3 4">
    <name type="scientific">Adonisia turfae CCMR0082</name>
    <dbReference type="NCBI Taxonomy" id="2304604"/>
    <lineage>
        <taxon>Bacteria</taxon>
        <taxon>Bacillati</taxon>
        <taxon>Cyanobacteriota</taxon>
        <taxon>Adonisia</taxon>
        <taxon>Adonisia turfae</taxon>
    </lineage>
</organism>
<gene>
    <name evidence="3" type="ORF">D0962_17710</name>
</gene>
<protein>
    <submittedName>
        <fullName evidence="3">Uncharacterized protein</fullName>
    </submittedName>
</protein>
<evidence type="ECO:0000256" key="1">
    <source>
        <dbReference type="SAM" id="MobiDB-lite"/>
    </source>
</evidence>